<sequence>MLAIEMLPGGHGDALVVEYGTGADTHRILIDGGTARSWDAVRERLKARPDQTYEAMVITHVDEDHIGGSLQILADPDLRHRIRDIWFNGFVHCERGGSVLGPVDGERLTQRINDGPFRWNDPFPDRVSNKVGGPVVVPVSAAELPVIEMPGGATVHLLSPTGQKLRKLADEWRSVVTAAGLVPGEGTPLEARTPPIRHKNVPELPDKLTDEILQEMAAASTPDNSEANGSSIAFVVEYQGKRAFLGADAHSDVLVQSLTKYASTVGEARVRLDLVKLPHHGSRANVTAALIDAIAAKRYLISTNGDNFAHPDHAAIARIIVGSARPPTFYCNYRSEFTEPWQERAADVGAKFVLPAEGRMGLRVSATS</sequence>
<dbReference type="KEGG" id="mft:XA26_34460"/>
<protein>
    <recommendedName>
        <fullName evidence="1">Metallo-beta-lactamase domain-containing protein</fullName>
    </recommendedName>
</protein>
<gene>
    <name evidence="2" type="ORF">XA26_34460</name>
</gene>
<evidence type="ECO:0000313" key="2">
    <source>
        <dbReference type="EMBL" id="ALI27273.1"/>
    </source>
</evidence>
<dbReference type="PANTHER" id="PTHR30619:SF1">
    <property type="entry name" value="RECOMBINATION PROTEIN 2"/>
    <property type="match status" value="1"/>
</dbReference>
<evidence type="ECO:0000313" key="3">
    <source>
        <dbReference type="Proteomes" id="UP000057134"/>
    </source>
</evidence>
<dbReference type="PANTHER" id="PTHR30619">
    <property type="entry name" value="DNA INTERNALIZATION/COMPETENCE PROTEIN COMEC/REC2"/>
    <property type="match status" value="1"/>
</dbReference>
<dbReference type="InterPro" id="IPR001279">
    <property type="entry name" value="Metallo-B-lactamas"/>
</dbReference>
<dbReference type="Proteomes" id="UP000057134">
    <property type="component" value="Chromosome"/>
</dbReference>
<dbReference type="AlphaFoldDB" id="A0A0N9XEU9"/>
<dbReference type="RefSeq" id="WP_054602470.1">
    <property type="nucleotide sequence ID" value="NZ_CP011269.1"/>
</dbReference>
<keyword evidence="3" id="KW-1185">Reference proteome</keyword>
<dbReference type="PATRIC" id="fig|1766.6.peg.3429"/>
<dbReference type="EMBL" id="CP011269">
    <property type="protein sequence ID" value="ALI27273.1"/>
    <property type="molecule type" value="Genomic_DNA"/>
</dbReference>
<reference evidence="2 3" key="1">
    <citation type="journal article" date="2015" name="MBio">
        <title>Enzymatic Degradation of Phenazines Can Generate Energy and Protect Sensitive Organisms from Toxicity.</title>
        <authorList>
            <person name="Costa K.C."/>
            <person name="Bergkessel M."/>
            <person name="Saunders S."/>
            <person name="Korlach J."/>
            <person name="Newman D.K."/>
        </authorList>
    </citation>
    <scope>NUCLEOTIDE SEQUENCE [LARGE SCALE GENOMIC DNA]</scope>
    <source>
        <strain evidence="2 3">CT6</strain>
    </source>
</reference>
<organism evidence="2 3">
    <name type="scientific">Mycolicibacterium fortuitum</name>
    <name type="common">Mycobacterium fortuitum</name>
    <dbReference type="NCBI Taxonomy" id="1766"/>
    <lineage>
        <taxon>Bacteria</taxon>
        <taxon>Bacillati</taxon>
        <taxon>Actinomycetota</taxon>
        <taxon>Actinomycetes</taxon>
        <taxon>Mycobacteriales</taxon>
        <taxon>Mycobacteriaceae</taxon>
        <taxon>Mycolicibacterium</taxon>
    </lineage>
</organism>
<dbReference type="STRING" id="1766.XA26_34460"/>
<proteinExistence type="predicted"/>
<dbReference type="InterPro" id="IPR052159">
    <property type="entry name" value="Competence_DNA_uptake"/>
</dbReference>
<dbReference type="Gene3D" id="3.60.15.10">
    <property type="entry name" value="Ribonuclease Z/Hydroxyacylglutathione hydrolase-like"/>
    <property type="match status" value="1"/>
</dbReference>
<dbReference type="Pfam" id="PF00753">
    <property type="entry name" value="Lactamase_B"/>
    <property type="match status" value="1"/>
</dbReference>
<feature type="domain" description="Metallo-beta-lactamase" evidence="1">
    <location>
        <begin position="10"/>
        <end position="97"/>
    </location>
</feature>
<evidence type="ECO:0000259" key="1">
    <source>
        <dbReference type="Pfam" id="PF00753"/>
    </source>
</evidence>
<dbReference type="SUPFAM" id="SSF56281">
    <property type="entry name" value="Metallo-hydrolase/oxidoreductase"/>
    <property type="match status" value="1"/>
</dbReference>
<name>A0A0N9XEU9_MYCFO</name>
<accession>A0A0N9XEU9</accession>
<dbReference type="InterPro" id="IPR036866">
    <property type="entry name" value="RibonucZ/Hydroxyglut_hydro"/>
</dbReference>